<gene>
    <name evidence="1" type="ORF">HanXRQr2_Chr11g0477401</name>
</gene>
<dbReference type="Gramene" id="mRNA:HanXRQr2_Chr11g0477401">
    <property type="protein sequence ID" value="CDS:HanXRQr2_Chr11g0477401.1"/>
    <property type="gene ID" value="HanXRQr2_Chr11g0477401"/>
</dbReference>
<comment type="caution">
    <text evidence="1">The sequence shown here is derived from an EMBL/GenBank/DDBJ whole genome shotgun (WGS) entry which is preliminary data.</text>
</comment>
<sequence length="52" mass="6157">MHMHPQVCSKINPIQSKPQTFNFQFDLYITRIDICTKSYNSLNTPYNISKHL</sequence>
<keyword evidence="2" id="KW-1185">Reference proteome</keyword>
<proteinExistence type="predicted"/>
<dbReference type="EMBL" id="MNCJ02000326">
    <property type="protein sequence ID" value="KAF5780913.1"/>
    <property type="molecule type" value="Genomic_DNA"/>
</dbReference>
<protein>
    <submittedName>
        <fullName evidence="1">Uncharacterized protein</fullName>
    </submittedName>
</protein>
<name>A0A9K3HMI2_HELAN</name>
<evidence type="ECO:0000313" key="2">
    <source>
        <dbReference type="Proteomes" id="UP000215914"/>
    </source>
</evidence>
<evidence type="ECO:0000313" key="1">
    <source>
        <dbReference type="EMBL" id="KAF5780913.1"/>
    </source>
</evidence>
<dbReference type="Proteomes" id="UP000215914">
    <property type="component" value="Unassembled WGS sequence"/>
</dbReference>
<dbReference type="AlphaFoldDB" id="A0A9K3HMI2"/>
<reference evidence="1" key="1">
    <citation type="journal article" date="2017" name="Nature">
        <title>The sunflower genome provides insights into oil metabolism, flowering and Asterid evolution.</title>
        <authorList>
            <person name="Badouin H."/>
            <person name="Gouzy J."/>
            <person name="Grassa C.J."/>
            <person name="Murat F."/>
            <person name="Staton S.E."/>
            <person name="Cottret L."/>
            <person name="Lelandais-Briere C."/>
            <person name="Owens G.L."/>
            <person name="Carrere S."/>
            <person name="Mayjonade B."/>
            <person name="Legrand L."/>
            <person name="Gill N."/>
            <person name="Kane N.C."/>
            <person name="Bowers J.E."/>
            <person name="Hubner S."/>
            <person name="Bellec A."/>
            <person name="Berard A."/>
            <person name="Berges H."/>
            <person name="Blanchet N."/>
            <person name="Boniface M.C."/>
            <person name="Brunel D."/>
            <person name="Catrice O."/>
            <person name="Chaidir N."/>
            <person name="Claudel C."/>
            <person name="Donnadieu C."/>
            <person name="Faraut T."/>
            <person name="Fievet G."/>
            <person name="Helmstetter N."/>
            <person name="King M."/>
            <person name="Knapp S.J."/>
            <person name="Lai Z."/>
            <person name="Le Paslier M.C."/>
            <person name="Lippi Y."/>
            <person name="Lorenzon L."/>
            <person name="Mandel J.R."/>
            <person name="Marage G."/>
            <person name="Marchand G."/>
            <person name="Marquand E."/>
            <person name="Bret-Mestries E."/>
            <person name="Morien E."/>
            <person name="Nambeesan S."/>
            <person name="Nguyen T."/>
            <person name="Pegot-Espagnet P."/>
            <person name="Pouilly N."/>
            <person name="Raftis F."/>
            <person name="Sallet E."/>
            <person name="Schiex T."/>
            <person name="Thomas J."/>
            <person name="Vandecasteele C."/>
            <person name="Vares D."/>
            <person name="Vear F."/>
            <person name="Vautrin S."/>
            <person name="Crespi M."/>
            <person name="Mangin B."/>
            <person name="Burke J.M."/>
            <person name="Salse J."/>
            <person name="Munos S."/>
            <person name="Vincourt P."/>
            <person name="Rieseberg L.H."/>
            <person name="Langlade N.B."/>
        </authorList>
    </citation>
    <scope>NUCLEOTIDE SEQUENCE</scope>
    <source>
        <tissue evidence="1">Leaves</tissue>
    </source>
</reference>
<reference evidence="1" key="2">
    <citation type="submission" date="2020-06" db="EMBL/GenBank/DDBJ databases">
        <title>Helianthus annuus Genome sequencing and assembly Release 2.</title>
        <authorList>
            <person name="Gouzy J."/>
            <person name="Langlade N."/>
            <person name="Munos S."/>
        </authorList>
    </citation>
    <scope>NUCLEOTIDE SEQUENCE</scope>
    <source>
        <tissue evidence="1">Leaves</tissue>
    </source>
</reference>
<accession>A0A9K3HMI2</accession>
<organism evidence="1 2">
    <name type="scientific">Helianthus annuus</name>
    <name type="common">Common sunflower</name>
    <dbReference type="NCBI Taxonomy" id="4232"/>
    <lineage>
        <taxon>Eukaryota</taxon>
        <taxon>Viridiplantae</taxon>
        <taxon>Streptophyta</taxon>
        <taxon>Embryophyta</taxon>
        <taxon>Tracheophyta</taxon>
        <taxon>Spermatophyta</taxon>
        <taxon>Magnoliopsida</taxon>
        <taxon>eudicotyledons</taxon>
        <taxon>Gunneridae</taxon>
        <taxon>Pentapetalae</taxon>
        <taxon>asterids</taxon>
        <taxon>campanulids</taxon>
        <taxon>Asterales</taxon>
        <taxon>Asteraceae</taxon>
        <taxon>Asteroideae</taxon>
        <taxon>Heliantheae alliance</taxon>
        <taxon>Heliantheae</taxon>
        <taxon>Helianthus</taxon>
    </lineage>
</organism>